<feature type="domain" description="Nbr1 FW" evidence="1">
    <location>
        <begin position="71"/>
        <end position="162"/>
    </location>
</feature>
<dbReference type="AlphaFoldDB" id="A0A1V9XCC6"/>
<evidence type="ECO:0000259" key="1">
    <source>
        <dbReference type="Pfam" id="PF16158"/>
    </source>
</evidence>
<keyword evidence="3" id="KW-1185">Reference proteome</keyword>
<organism evidence="2 3">
    <name type="scientific">Tropilaelaps mercedesae</name>
    <dbReference type="NCBI Taxonomy" id="418985"/>
    <lineage>
        <taxon>Eukaryota</taxon>
        <taxon>Metazoa</taxon>
        <taxon>Ecdysozoa</taxon>
        <taxon>Arthropoda</taxon>
        <taxon>Chelicerata</taxon>
        <taxon>Arachnida</taxon>
        <taxon>Acari</taxon>
        <taxon>Parasitiformes</taxon>
        <taxon>Mesostigmata</taxon>
        <taxon>Gamasina</taxon>
        <taxon>Dermanyssoidea</taxon>
        <taxon>Laelapidae</taxon>
        <taxon>Tropilaelaps</taxon>
    </lineage>
</organism>
<dbReference type="InterPro" id="IPR032350">
    <property type="entry name" value="Nbr1_FW"/>
</dbReference>
<reference evidence="2 3" key="1">
    <citation type="journal article" date="2017" name="Gigascience">
        <title>Draft genome of the honey bee ectoparasitic mite, Tropilaelaps mercedesae, is shaped by the parasitic life history.</title>
        <authorList>
            <person name="Dong X."/>
            <person name="Armstrong S.D."/>
            <person name="Xia D."/>
            <person name="Makepeace B.L."/>
            <person name="Darby A.C."/>
            <person name="Kadowaki T."/>
        </authorList>
    </citation>
    <scope>NUCLEOTIDE SEQUENCE [LARGE SCALE GENOMIC DNA]</scope>
    <source>
        <strain evidence="2">Wuxi-XJTLU</strain>
    </source>
</reference>
<evidence type="ECO:0000313" key="3">
    <source>
        <dbReference type="Proteomes" id="UP000192247"/>
    </source>
</evidence>
<accession>A0A1V9XCC6</accession>
<dbReference type="CDD" id="cd14947">
    <property type="entry name" value="NBR1_like"/>
    <property type="match status" value="1"/>
</dbReference>
<proteinExistence type="predicted"/>
<dbReference type="PANTHER" id="PTHR20930:SF0">
    <property type="entry name" value="PROTEIN ILRUN"/>
    <property type="match status" value="1"/>
</dbReference>
<comment type="caution">
    <text evidence="2">The sequence shown here is derived from an EMBL/GenBank/DDBJ whole genome shotgun (WGS) entry which is preliminary data.</text>
</comment>
<dbReference type="Gene3D" id="2.60.40.10">
    <property type="entry name" value="Immunoglobulins"/>
    <property type="match status" value="1"/>
</dbReference>
<dbReference type="Proteomes" id="UP000192247">
    <property type="component" value="Unassembled WGS sequence"/>
</dbReference>
<dbReference type="OrthoDB" id="6416720at2759"/>
<gene>
    <name evidence="2" type="ORF">BIW11_11140</name>
</gene>
<dbReference type="InterPro" id="IPR013783">
    <property type="entry name" value="Ig-like_fold"/>
</dbReference>
<name>A0A1V9XCC6_9ACAR</name>
<evidence type="ECO:0000313" key="2">
    <source>
        <dbReference type="EMBL" id="OQR71215.1"/>
    </source>
</evidence>
<dbReference type="EMBL" id="MNPL01015149">
    <property type="protein sequence ID" value="OQR71215.1"/>
    <property type="molecule type" value="Genomic_DNA"/>
</dbReference>
<dbReference type="Pfam" id="PF16158">
    <property type="entry name" value="N_BRCA1_IG"/>
    <property type="match status" value="1"/>
</dbReference>
<dbReference type="InParanoid" id="A0A1V9XCC6"/>
<dbReference type="PANTHER" id="PTHR20930">
    <property type="entry name" value="OVARIAN CARCINOMA ANTIGEN CA125-RELATED"/>
    <property type="match status" value="1"/>
</dbReference>
<sequence length="197" mass="22666">MQQVEVRLNLKVPPNSQFYEIRQLIEFHFGTVRWLDSRSDNDGVANDCRPLIALVSEVRYELACDFVDHGTLPNWSVLEPSVDIEKDWRVRNTGTRDWPPGTCLQQCRGPQCVTDTAFVPLLKVDEEGVIRVPLHLPAYGEYHEVHFRLYHSDHGYFGQKLRFAFKLYEKSFVQEDTQKATQGVSTAGSGQNLVFYS</sequence>
<protein>
    <recommendedName>
        <fullName evidence="1">Nbr1 FW domain-containing protein</fullName>
    </recommendedName>
</protein>